<feature type="binding site" evidence="9">
    <location>
        <begin position="351"/>
        <end position="356"/>
    </location>
    <ligand>
        <name>ATP</name>
        <dbReference type="ChEBI" id="CHEBI:30616"/>
    </ligand>
</feature>
<dbReference type="GO" id="GO:0008186">
    <property type="term" value="F:ATP-dependent activity, acting on RNA"/>
    <property type="evidence" value="ECO:0007669"/>
    <property type="project" value="UniProtKB-UniRule"/>
</dbReference>
<keyword evidence="2 9" id="KW-0547">Nucleotide-binding</keyword>
<dbReference type="PANTHER" id="PTHR46425">
    <property type="entry name" value="TRANSCRIPTION TERMINATION FACTOR RHO"/>
    <property type="match status" value="1"/>
</dbReference>
<keyword evidence="3 9" id="KW-0378">Hydrolase</keyword>
<dbReference type="Pfam" id="PF07497">
    <property type="entry name" value="Rho_RNA_bind"/>
    <property type="match status" value="1"/>
</dbReference>
<dbReference type="HAMAP" id="MF_01884">
    <property type="entry name" value="Rho"/>
    <property type="match status" value="1"/>
</dbReference>
<dbReference type="InterPro" id="IPR041703">
    <property type="entry name" value="Rho_factor_ATP-bd"/>
</dbReference>
<dbReference type="Gene3D" id="3.40.50.300">
    <property type="entry name" value="P-loop containing nucleotide triphosphate hydrolases"/>
    <property type="match status" value="1"/>
</dbReference>
<accession>A0A2U2X0Z9</accession>
<dbReference type="Pfam" id="PF07498">
    <property type="entry name" value="Rho_N"/>
    <property type="match status" value="1"/>
</dbReference>
<evidence type="ECO:0000256" key="6">
    <source>
        <dbReference type="ARBA" id="ARBA00022884"/>
    </source>
</evidence>
<dbReference type="InterPro" id="IPR000194">
    <property type="entry name" value="ATPase_F1/V1/A1_a/bsu_nucl-bd"/>
</dbReference>
<keyword evidence="7 9" id="KW-0805">Transcription regulation</keyword>
<dbReference type="SMART" id="SM00959">
    <property type="entry name" value="Rho_N"/>
    <property type="match status" value="1"/>
</dbReference>
<dbReference type="EMBL" id="QFRJ01000017">
    <property type="protein sequence ID" value="PWH81439.1"/>
    <property type="molecule type" value="Genomic_DNA"/>
</dbReference>
<dbReference type="GO" id="GO:0005829">
    <property type="term" value="C:cytosol"/>
    <property type="evidence" value="ECO:0007669"/>
    <property type="project" value="UniProtKB-ARBA"/>
</dbReference>
<dbReference type="GO" id="GO:0003723">
    <property type="term" value="F:RNA binding"/>
    <property type="evidence" value="ECO:0007669"/>
    <property type="project" value="UniProtKB-UniRule"/>
</dbReference>
<protein>
    <recommendedName>
        <fullName evidence="9 10">Transcription termination factor Rho</fullName>
        <ecNumber evidence="9 10">3.6.4.-</ecNumber>
    </recommendedName>
    <alternativeName>
        <fullName evidence="9">ATP-dependent helicase Rho</fullName>
    </alternativeName>
</protein>
<feature type="compositionally biased region" description="Basic and acidic residues" evidence="12">
    <location>
        <begin position="156"/>
        <end position="173"/>
    </location>
</feature>
<evidence type="ECO:0000256" key="9">
    <source>
        <dbReference type="HAMAP-Rule" id="MF_01884"/>
    </source>
</evidence>
<keyword evidence="15" id="KW-1185">Reference proteome</keyword>
<feature type="domain" description="Rho RNA-BD" evidence="13">
    <location>
        <begin position="232"/>
        <end position="307"/>
    </location>
</feature>
<dbReference type="InterPro" id="IPR003593">
    <property type="entry name" value="AAA+_ATPase"/>
</dbReference>
<dbReference type="OrthoDB" id="9805197at2"/>
<feature type="compositionally biased region" description="Basic and acidic residues" evidence="12">
    <location>
        <begin position="131"/>
        <end position="148"/>
    </location>
</feature>
<evidence type="ECO:0000313" key="15">
    <source>
        <dbReference type="Proteomes" id="UP000245370"/>
    </source>
</evidence>
<evidence type="ECO:0000256" key="11">
    <source>
        <dbReference type="PROSITE-ProRule" id="PRU01203"/>
    </source>
</evidence>
<dbReference type="RefSeq" id="WP_109360639.1">
    <property type="nucleotide sequence ID" value="NZ_QFRJ01000017.1"/>
</dbReference>
<keyword evidence="1 9" id="KW-0806">Transcription termination</keyword>
<dbReference type="Pfam" id="PF00006">
    <property type="entry name" value="ATP-synt_ab"/>
    <property type="match status" value="1"/>
</dbReference>
<feature type="region of interest" description="Disordered" evidence="12">
    <location>
        <begin position="36"/>
        <end position="225"/>
    </location>
</feature>
<proteinExistence type="inferred from homology"/>
<dbReference type="Proteomes" id="UP000245370">
    <property type="component" value="Unassembled WGS sequence"/>
</dbReference>
<dbReference type="NCBIfam" id="TIGR00767">
    <property type="entry name" value="rho"/>
    <property type="match status" value="1"/>
</dbReference>
<feature type="compositionally biased region" description="Basic and acidic residues" evidence="12">
    <location>
        <begin position="113"/>
        <end position="123"/>
    </location>
</feature>
<dbReference type="PROSITE" id="PS51856">
    <property type="entry name" value="RHO_RNA_BD"/>
    <property type="match status" value="1"/>
</dbReference>
<dbReference type="GO" id="GO:0006353">
    <property type="term" value="P:DNA-templated transcription termination"/>
    <property type="evidence" value="ECO:0007669"/>
    <property type="project" value="UniProtKB-UniRule"/>
</dbReference>
<comment type="subunit">
    <text evidence="9">Homohexamer. The homohexamer assembles into an open ring structure.</text>
</comment>
<comment type="caution">
    <text evidence="9">Lacks conserved residue(s) required for the propagation of feature annotation.</text>
</comment>
<dbReference type="InterPro" id="IPR011129">
    <property type="entry name" value="CSD"/>
</dbReference>
<dbReference type="CDD" id="cd01128">
    <property type="entry name" value="rho_factor_C"/>
    <property type="match status" value="1"/>
</dbReference>
<keyword evidence="8 9" id="KW-0804">Transcription</keyword>
<name>A0A2U2X0Z9_9FLAO</name>
<dbReference type="SMART" id="SM00357">
    <property type="entry name" value="CSP"/>
    <property type="match status" value="1"/>
</dbReference>
<dbReference type="InterPro" id="IPR012340">
    <property type="entry name" value="NA-bd_OB-fold"/>
</dbReference>
<evidence type="ECO:0000256" key="5">
    <source>
        <dbReference type="ARBA" id="ARBA00022840"/>
    </source>
</evidence>
<feature type="binding site" evidence="9">
    <location>
        <position position="394"/>
    </location>
    <ligand>
        <name>ATP</name>
        <dbReference type="ChEBI" id="CHEBI:30616"/>
    </ligand>
</feature>
<evidence type="ECO:0000256" key="2">
    <source>
        <dbReference type="ARBA" id="ARBA00022741"/>
    </source>
</evidence>
<organism evidence="14 15">
    <name type="scientific">Brumimicrobium oceani</name>
    <dbReference type="NCBI Taxonomy" id="2100725"/>
    <lineage>
        <taxon>Bacteria</taxon>
        <taxon>Pseudomonadati</taxon>
        <taxon>Bacteroidota</taxon>
        <taxon>Flavobacteriia</taxon>
        <taxon>Flavobacteriales</taxon>
        <taxon>Crocinitomicaceae</taxon>
        <taxon>Brumimicrobium</taxon>
    </lineage>
</organism>
<gene>
    <name evidence="9" type="primary">rho</name>
    <name evidence="14" type="ORF">DIT68_15000</name>
</gene>
<reference evidence="14 15" key="1">
    <citation type="submission" date="2018-05" db="EMBL/GenBank/DDBJ databases">
        <title>Brumimicrobium oceani sp. nov., isolated from coastal sediment.</title>
        <authorList>
            <person name="Kou Y."/>
        </authorList>
    </citation>
    <scope>NUCLEOTIDE SEQUENCE [LARGE SCALE GENOMIC DNA]</scope>
    <source>
        <strain evidence="14 15">C305</strain>
    </source>
</reference>
<comment type="similarity">
    <text evidence="9 11">Belongs to the Rho family.</text>
</comment>
<evidence type="ECO:0000313" key="14">
    <source>
        <dbReference type="EMBL" id="PWH81439.1"/>
    </source>
</evidence>
<dbReference type="GO" id="GO:0005524">
    <property type="term" value="F:ATP binding"/>
    <property type="evidence" value="ECO:0007669"/>
    <property type="project" value="UniProtKB-UniRule"/>
</dbReference>
<evidence type="ECO:0000256" key="7">
    <source>
        <dbReference type="ARBA" id="ARBA00023015"/>
    </source>
</evidence>
<dbReference type="SMART" id="SM00382">
    <property type="entry name" value="AAA"/>
    <property type="match status" value="1"/>
</dbReference>
<comment type="caution">
    <text evidence="14">The sequence shown here is derived from an EMBL/GenBank/DDBJ whole genome shotgun (WGS) entry which is preliminary data.</text>
</comment>
<evidence type="ECO:0000256" key="8">
    <source>
        <dbReference type="ARBA" id="ARBA00023163"/>
    </source>
</evidence>
<reference evidence="14 15" key="2">
    <citation type="submission" date="2018-05" db="EMBL/GenBank/DDBJ databases">
        <authorList>
            <person name="Lanie J.A."/>
            <person name="Ng W.-L."/>
            <person name="Kazmierczak K.M."/>
            <person name="Andrzejewski T.M."/>
            <person name="Davidsen T.M."/>
            <person name="Wayne K.J."/>
            <person name="Tettelin H."/>
            <person name="Glass J.I."/>
            <person name="Rusch D."/>
            <person name="Podicherti R."/>
            <person name="Tsui H.-C.T."/>
            <person name="Winkler M.E."/>
        </authorList>
    </citation>
    <scope>NUCLEOTIDE SEQUENCE [LARGE SCALE GENOMIC DNA]</scope>
    <source>
        <strain evidence="14 15">C305</strain>
    </source>
</reference>
<feature type="compositionally biased region" description="Basic and acidic residues" evidence="12">
    <location>
        <begin position="215"/>
        <end position="225"/>
    </location>
</feature>
<evidence type="ECO:0000256" key="1">
    <source>
        <dbReference type="ARBA" id="ARBA00022472"/>
    </source>
</evidence>
<evidence type="ECO:0000256" key="12">
    <source>
        <dbReference type="SAM" id="MobiDB-lite"/>
    </source>
</evidence>
<dbReference type="InterPro" id="IPR027417">
    <property type="entry name" value="P-loop_NTPase"/>
</dbReference>
<dbReference type="GO" id="GO:0004386">
    <property type="term" value="F:helicase activity"/>
    <property type="evidence" value="ECO:0007669"/>
    <property type="project" value="UniProtKB-UniRule"/>
</dbReference>
<feature type="compositionally biased region" description="Basic and acidic residues" evidence="12">
    <location>
        <begin position="198"/>
        <end position="207"/>
    </location>
</feature>
<dbReference type="PANTHER" id="PTHR46425:SF1">
    <property type="entry name" value="TRANSCRIPTION TERMINATION FACTOR RHO"/>
    <property type="match status" value="1"/>
</dbReference>
<feature type="compositionally biased region" description="Basic and acidic residues" evidence="12">
    <location>
        <begin position="77"/>
        <end position="104"/>
    </location>
</feature>
<dbReference type="NCBIfam" id="NF006886">
    <property type="entry name" value="PRK09376.1"/>
    <property type="match status" value="1"/>
</dbReference>
<keyword evidence="6 9" id="KW-0694">RNA-binding</keyword>
<dbReference type="GO" id="GO:0016787">
    <property type="term" value="F:hydrolase activity"/>
    <property type="evidence" value="ECO:0007669"/>
    <property type="project" value="UniProtKB-KW"/>
</dbReference>
<comment type="function">
    <text evidence="9">Facilitates transcription termination by a mechanism that involves Rho binding to the nascent RNA, activation of Rho's RNA-dependent ATPase activity, and release of the mRNA from the DNA template.</text>
</comment>
<evidence type="ECO:0000256" key="4">
    <source>
        <dbReference type="ARBA" id="ARBA00022806"/>
    </source>
</evidence>
<dbReference type="CDD" id="cd04459">
    <property type="entry name" value="Rho_CSD"/>
    <property type="match status" value="1"/>
</dbReference>
<evidence type="ECO:0000259" key="13">
    <source>
        <dbReference type="PROSITE" id="PS51856"/>
    </source>
</evidence>
<dbReference type="InterPro" id="IPR004665">
    <property type="entry name" value="Term_rho"/>
</dbReference>
<evidence type="ECO:0000256" key="3">
    <source>
        <dbReference type="ARBA" id="ARBA00022801"/>
    </source>
</evidence>
<feature type="binding site" evidence="9">
    <location>
        <begin position="363"/>
        <end position="368"/>
    </location>
    <ligand>
        <name>ATP</name>
        <dbReference type="ChEBI" id="CHEBI:30616"/>
    </ligand>
</feature>
<dbReference type="InterPro" id="IPR011112">
    <property type="entry name" value="Rho-like_N"/>
</dbReference>
<dbReference type="AlphaFoldDB" id="A0A2U2X0Z9"/>
<dbReference type="EC" id="3.6.4.-" evidence="9 10"/>
<keyword evidence="4 9" id="KW-0347">Helicase</keyword>
<evidence type="ECO:0000256" key="10">
    <source>
        <dbReference type="NCBIfam" id="TIGR00767"/>
    </source>
</evidence>
<dbReference type="Gene3D" id="2.40.50.140">
    <property type="entry name" value="Nucleic acid-binding proteins"/>
    <property type="match status" value="1"/>
</dbReference>
<dbReference type="InterPro" id="IPR011113">
    <property type="entry name" value="Rho_RNA-bd"/>
</dbReference>
<sequence length="601" mass="67151">MEKDELAGKKLPELRVIAKTLGIKKVESFRKSELIDIIKKGGPSDQNTSANEDAKNSAEPATKEVEPKATQRKRKVKEAEPIAASDKKKESIETSKESPKKEESNNNTSADDSEPKKTKKSETSDSSEATKPVKREQTDAKRLREIREKRKANKNPLDKKGQDKKNSDNKTQDTKGFIKVNGDNGKAKDSKSNNPRSSKNDNAKNPRNDNPNANRKNDNQKAREKKYDLSGIVAAEGVLEVMQDGFGFLRSSDYNYLSSPDDIYVSHSQIKLFGLKTGDTVYGTIRPPKEGEKYFPLVRVDSINGRDPAFIRDRVPFQYLTPLFPDEKFKLTGHRQESMSTRIMDLFAPIGKGQRGMIVAQPKTGKTVLLKDVANAIAANHPETYLIILLIDERPEEVTDMARSVNAEVIASTFDEPAEQHVKVANMVLEKAKRMVECGHDVCILLDSITRLARAYNTVSPASGKVLSGGVDANALQKPKRFFGAARKIENGGSLSILATALTDTGSKMDEVIFEEFKGTGNMELQLDRKIANRRIYPAIDILTSGTRREDLLMDKETLQRVWLLRKVVADMNPIEAMEFMKNNMKDTKSNEEFLVSMHNT</sequence>
<dbReference type="SUPFAM" id="SSF50249">
    <property type="entry name" value="Nucleic acid-binding proteins"/>
    <property type="match status" value="1"/>
</dbReference>
<keyword evidence="5 9" id="KW-0067">ATP-binding</keyword>
<feature type="compositionally biased region" description="Basic and acidic residues" evidence="12">
    <location>
        <begin position="52"/>
        <end position="69"/>
    </location>
</feature>
<dbReference type="SUPFAM" id="SSF52540">
    <property type="entry name" value="P-loop containing nucleoside triphosphate hydrolases"/>
    <property type="match status" value="1"/>
</dbReference>